<organism evidence="8 9">
    <name type="scientific">Dibothriocephalus latus</name>
    <name type="common">Fish tapeworm</name>
    <name type="synonym">Diphyllobothrium latum</name>
    <dbReference type="NCBI Taxonomy" id="60516"/>
    <lineage>
        <taxon>Eukaryota</taxon>
        <taxon>Metazoa</taxon>
        <taxon>Spiralia</taxon>
        <taxon>Lophotrochozoa</taxon>
        <taxon>Platyhelminthes</taxon>
        <taxon>Cestoda</taxon>
        <taxon>Eucestoda</taxon>
        <taxon>Diphyllobothriidea</taxon>
        <taxon>Diphyllobothriidae</taxon>
        <taxon>Dibothriocephalus</taxon>
    </lineage>
</organism>
<name>A0A3P6U4A9_DIBLA</name>
<proteinExistence type="predicted"/>
<keyword evidence="4" id="KW-1015">Disulfide bond</keyword>
<evidence type="ECO:0000256" key="2">
    <source>
        <dbReference type="ARBA" id="ARBA00022490"/>
    </source>
</evidence>
<comment type="subcellular location">
    <subcellularLocation>
        <location evidence="1">Cytoplasm</location>
    </subcellularLocation>
</comment>
<evidence type="ECO:0000259" key="7">
    <source>
        <dbReference type="PROSITE" id="PS50835"/>
    </source>
</evidence>
<feature type="compositionally biased region" description="Polar residues" evidence="6">
    <location>
        <begin position="186"/>
        <end position="206"/>
    </location>
</feature>
<feature type="region of interest" description="Disordered" evidence="6">
    <location>
        <begin position="183"/>
        <end position="207"/>
    </location>
</feature>
<evidence type="ECO:0000256" key="3">
    <source>
        <dbReference type="ARBA" id="ARBA00022729"/>
    </source>
</evidence>
<dbReference type="Gene3D" id="2.60.40.10">
    <property type="entry name" value="Immunoglobulins"/>
    <property type="match status" value="3"/>
</dbReference>
<evidence type="ECO:0000313" key="9">
    <source>
        <dbReference type="Proteomes" id="UP000281553"/>
    </source>
</evidence>
<evidence type="ECO:0000313" key="8">
    <source>
        <dbReference type="EMBL" id="VDK88875.1"/>
    </source>
</evidence>
<dbReference type="Pfam" id="PF07679">
    <property type="entry name" value="I-set"/>
    <property type="match status" value="3"/>
</dbReference>
<dbReference type="AlphaFoldDB" id="A0A3P6U4A9"/>
<protein>
    <recommendedName>
        <fullName evidence="7">Ig-like domain-containing protein</fullName>
    </recommendedName>
</protein>
<dbReference type="Proteomes" id="UP000281553">
    <property type="component" value="Unassembled WGS sequence"/>
</dbReference>
<sequence length="555" mass="61526">MQRHSGFDFSLKVSRTKKSDDEGEYIVRAENSFGRKESSAYLTVDYIREVTQEPPPPVKRKFELKTYEVWKEDEYPPRFSRMLQNRFVQDGSHVKLMCTADGNPTPTLTWYKDGREIGRDTPDYTVQTMLGISSLEIYSCSERHSGKYTCKATNSRGEDETGCKLVVEPNRVKKLLAATANLRGMRSSSQQPTMLSETNSWRETSVSGSTTITRSYYSSRRAERITSEVREMSPQQTAPTLAGALESPFDLQEGDRLSLEVRNDSRVSIETQEGARRSRLVIDEVSASDAGDYECRASNPAGVAKTRVTVDVQRSKKKLLQSIHDEEINDAYYNNSSQLTDNGPVSTLTVHDNTVFEETSNSIEENSTYSVRMNSVSKVLDLPIVVSHLQGQICDVGSSVQLSCAFKNEVGLGWFFNGRPLTPSDRCAMSASDGVVDLELSDLCLNDSGVYSCYAFGNQGKIYTAAYIHVRDPGNPPPGPEFITFPESMTITADSPIEINCTFTKPVEHVMMCQNELEMEEAVIELGDGGLSVKVSLAGGELLPADTGKYAIIAQ</sequence>
<evidence type="ECO:0000256" key="5">
    <source>
        <dbReference type="ARBA" id="ARBA00023319"/>
    </source>
</evidence>
<dbReference type="GO" id="GO:0005886">
    <property type="term" value="C:plasma membrane"/>
    <property type="evidence" value="ECO:0007669"/>
    <property type="project" value="TreeGrafter"/>
</dbReference>
<dbReference type="InterPro" id="IPR007110">
    <property type="entry name" value="Ig-like_dom"/>
</dbReference>
<feature type="domain" description="Ig-like" evidence="7">
    <location>
        <begin position="383"/>
        <end position="455"/>
    </location>
</feature>
<dbReference type="InterPro" id="IPR003599">
    <property type="entry name" value="Ig_sub"/>
</dbReference>
<dbReference type="PANTHER" id="PTHR45080:SF8">
    <property type="entry name" value="IG-LIKE DOMAIN-CONTAINING PROTEIN"/>
    <property type="match status" value="1"/>
</dbReference>
<accession>A0A3P6U4A9</accession>
<keyword evidence="9" id="KW-1185">Reference proteome</keyword>
<reference evidence="8 9" key="1">
    <citation type="submission" date="2018-11" db="EMBL/GenBank/DDBJ databases">
        <authorList>
            <consortium name="Pathogen Informatics"/>
        </authorList>
    </citation>
    <scope>NUCLEOTIDE SEQUENCE [LARGE SCALE GENOMIC DNA]</scope>
</reference>
<dbReference type="InterPro" id="IPR013098">
    <property type="entry name" value="Ig_I-set"/>
</dbReference>
<dbReference type="PANTHER" id="PTHR45080">
    <property type="entry name" value="CONTACTIN 5"/>
    <property type="match status" value="1"/>
</dbReference>
<evidence type="ECO:0000256" key="4">
    <source>
        <dbReference type="ARBA" id="ARBA00023157"/>
    </source>
</evidence>
<evidence type="ECO:0000256" key="6">
    <source>
        <dbReference type="SAM" id="MobiDB-lite"/>
    </source>
</evidence>
<dbReference type="FunFam" id="2.60.40.10:FF:000425">
    <property type="entry name" value="Myosin light chain kinase"/>
    <property type="match status" value="1"/>
</dbReference>
<feature type="domain" description="Ig-like" evidence="7">
    <location>
        <begin position="77"/>
        <end position="166"/>
    </location>
</feature>
<dbReference type="GO" id="GO:0005737">
    <property type="term" value="C:cytoplasm"/>
    <property type="evidence" value="ECO:0007669"/>
    <property type="project" value="UniProtKB-SubCell"/>
</dbReference>
<dbReference type="SUPFAM" id="SSF48726">
    <property type="entry name" value="Immunoglobulin"/>
    <property type="match status" value="3"/>
</dbReference>
<dbReference type="InterPro" id="IPR050958">
    <property type="entry name" value="Cell_Adh-Cytoskel_Orgn"/>
</dbReference>
<feature type="non-terminal residue" evidence="8">
    <location>
        <position position="555"/>
    </location>
</feature>
<feature type="region of interest" description="Disordered" evidence="6">
    <location>
        <begin position="1"/>
        <end position="21"/>
    </location>
</feature>
<dbReference type="OrthoDB" id="10260894at2759"/>
<keyword evidence="3" id="KW-0732">Signal</keyword>
<dbReference type="InterPro" id="IPR003598">
    <property type="entry name" value="Ig_sub2"/>
</dbReference>
<dbReference type="GO" id="GO:0007156">
    <property type="term" value="P:homophilic cell adhesion via plasma membrane adhesion molecules"/>
    <property type="evidence" value="ECO:0007669"/>
    <property type="project" value="TreeGrafter"/>
</dbReference>
<dbReference type="SMART" id="SM00408">
    <property type="entry name" value="IGc2"/>
    <property type="match status" value="3"/>
</dbReference>
<evidence type="ECO:0000256" key="1">
    <source>
        <dbReference type="ARBA" id="ARBA00004496"/>
    </source>
</evidence>
<dbReference type="InterPro" id="IPR013783">
    <property type="entry name" value="Ig-like_fold"/>
</dbReference>
<gene>
    <name evidence="8" type="ORF">DILT_LOCUS4282</name>
</gene>
<keyword evidence="5" id="KW-0393">Immunoglobulin domain</keyword>
<keyword evidence="2" id="KW-0963">Cytoplasm</keyword>
<dbReference type="EMBL" id="UYRU01045184">
    <property type="protein sequence ID" value="VDK88875.1"/>
    <property type="molecule type" value="Genomic_DNA"/>
</dbReference>
<dbReference type="InterPro" id="IPR036179">
    <property type="entry name" value="Ig-like_dom_sf"/>
</dbReference>
<dbReference type="PROSITE" id="PS50835">
    <property type="entry name" value="IG_LIKE"/>
    <property type="match status" value="2"/>
</dbReference>
<dbReference type="SMART" id="SM00409">
    <property type="entry name" value="IG"/>
    <property type="match status" value="3"/>
</dbReference>